<feature type="transmembrane region" description="Helical" evidence="8">
    <location>
        <begin position="330"/>
        <end position="353"/>
    </location>
</feature>
<feature type="domain" description="ABC3 transporter permease C-terminal" evidence="9">
    <location>
        <begin position="334"/>
        <end position="454"/>
    </location>
</feature>
<name>A0A167F8W8_9BACL</name>
<feature type="region of interest" description="Disordered" evidence="7">
    <location>
        <begin position="67"/>
        <end position="90"/>
    </location>
</feature>
<comment type="similarity">
    <text evidence="6">Belongs to the ABC-4 integral membrane protein family.</text>
</comment>
<keyword evidence="4 8" id="KW-1133">Transmembrane helix</keyword>
<dbReference type="PANTHER" id="PTHR30572">
    <property type="entry name" value="MEMBRANE COMPONENT OF TRANSPORTER-RELATED"/>
    <property type="match status" value="1"/>
</dbReference>
<dbReference type="STRING" id="1763538.LPB68_01000"/>
<protein>
    <submittedName>
        <fullName evidence="11">ABC transporter permease</fullName>
    </submittedName>
</protein>
<proteinExistence type="inferred from homology"/>
<reference evidence="11 12" key="1">
    <citation type="submission" date="2016-02" db="EMBL/GenBank/DDBJ databases">
        <title>Paenibacillus sp. LPB0068, isolated from Crassostrea gigas.</title>
        <authorList>
            <person name="Shin S.-K."/>
            <person name="Yi H."/>
        </authorList>
    </citation>
    <scope>NUCLEOTIDE SEQUENCE [LARGE SCALE GENOMIC DNA]</scope>
    <source>
        <strain evidence="11 12">LPB0068</strain>
    </source>
</reference>
<evidence type="ECO:0000256" key="5">
    <source>
        <dbReference type="ARBA" id="ARBA00023136"/>
    </source>
</evidence>
<evidence type="ECO:0000313" key="11">
    <source>
        <dbReference type="EMBL" id="OAB76313.1"/>
    </source>
</evidence>
<evidence type="ECO:0000256" key="1">
    <source>
        <dbReference type="ARBA" id="ARBA00004651"/>
    </source>
</evidence>
<dbReference type="PANTHER" id="PTHR30572:SF4">
    <property type="entry name" value="ABC TRANSPORTER PERMEASE YTRF"/>
    <property type="match status" value="1"/>
</dbReference>
<feature type="domain" description="MacB-like periplasmic core" evidence="10">
    <location>
        <begin position="21"/>
        <end position="305"/>
    </location>
</feature>
<accession>A0A167F8W8</accession>
<feature type="compositionally biased region" description="Gly residues" evidence="7">
    <location>
        <begin position="72"/>
        <end position="83"/>
    </location>
</feature>
<dbReference type="InterPro" id="IPR003838">
    <property type="entry name" value="ABC3_permease_C"/>
</dbReference>
<keyword evidence="5 8" id="KW-0472">Membrane</keyword>
<evidence type="ECO:0000259" key="10">
    <source>
        <dbReference type="Pfam" id="PF12704"/>
    </source>
</evidence>
<dbReference type="EMBL" id="LSFN01000005">
    <property type="protein sequence ID" value="OAB76313.1"/>
    <property type="molecule type" value="Genomic_DNA"/>
</dbReference>
<dbReference type="Proteomes" id="UP000077134">
    <property type="component" value="Unassembled WGS sequence"/>
</dbReference>
<evidence type="ECO:0000256" key="6">
    <source>
        <dbReference type="ARBA" id="ARBA00038076"/>
    </source>
</evidence>
<sequence>MRISDISRLAWDQVRRRKVVTGLCMAGISIGCAAIIVALSLGESAQSYSEKTLNQYLKMDEITVMPNSGIPSQGGGNGNGSGGSEEITSLDPGRLTRQKLEIIQGLNHVIAAAPFQELGNIQMYTMDNRMADVQVIATDLRLLAKFDKTFMQGGGSDLPSTAVLSYGATLGLIDTETRQKIFDGMNNDPFNIQLREQYDSLSILPSEMYQQQIQLQAQDYSSMNGQTYSSSPLRVSGILNKVAGIDDMMAAYDKVIYVSLESAERLVEELNLHNGAAGQAGVYNSVIVKVDSTDNILQLEQLIQKLTLSTSTNLYQQEMLAQEFDMVKKAALGVGVFILIIASISIIVAMTMSTHQRRRQIGIMKVLGANMGQIRNMFITEAALLGLMGGILGVLISYLIIFAINQLLGTQTGTEPSAGDIVFIPIMTLPVGIAFALMTGVLSGIYPAISASRTDALTAIKRD</sequence>
<dbReference type="Pfam" id="PF02687">
    <property type="entry name" value="FtsX"/>
    <property type="match status" value="1"/>
</dbReference>
<evidence type="ECO:0000313" key="12">
    <source>
        <dbReference type="Proteomes" id="UP000077134"/>
    </source>
</evidence>
<evidence type="ECO:0000256" key="3">
    <source>
        <dbReference type="ARBA" id="ARBA00022692"/>
    </source>
</evidence>
<evidence type="ECO:0000259" key="9">
    <source>
        <dbReference type="Pfam" id="PF02687"/>
    </source>
</evidence>
<dbReference type="GO" id="GO:0022857">
    <property type="term" value="F:transmembrane transporter activity"/>
    <property type="evidence" value="ECO:0007669"/>
    <property type="project" value="TreeGrafter"/>
</dbReference>
<dbReference type="PROSITE" id="PS51257">
    <property type="entry name" value="PROKAR_LIPOPROTEIN"/>
    <property type="match status" value="1"/>
</dbReference>
<dbReference type="Pfam" id="PF12704">
    <property type="entry name" value="MacB_PCD"/>
    <property type="match status" value="1"/>
</dbReference>
<evidence type="ECO:0000256" key="2">
    <source>
        <dbReference type="ARBA" id="ARBA00022475"/>
    </source>
</evidence>
<dbReference type="KEGG" id="pcx:LPB68_01000"/>
<comment type="caution">
    <text evidence="11">The sequence shown here is derived from an EMBL/GenBank/DDBJ whole genome shotgun (WGS) entry which is preliminary data.</text>
</comment>
<evidence type="ECO:0000256" key="8">
    <source>
        <dbReference type="SAM" id="Phobius"/>
    </source>
</evidence>
<keyword evidence="3 8" id="KW-0812">Transmembrane</keyword>
<comment type="subcellular location">
    <subcellularLocation>
        <location evidence="1">Cell membrane</location>
        <topology evidence="1">Multi-pass membrane protein</topology>
    </subcellularLocation>
</comment>
<feature type="transmembrane region" description="Helical" evidence="8">
    <location>
        <begin position="374"/>
        <end position="401"/>
    </location>
</feature>
<dbReference type="OrthoDB" id="9770099at2"/>
<keyword evidence="12" id="KW-1185">Reference proteome</keyword>
<dbReference type="InterPro" id="IPR050250">
    <property type="entry name" value="Macrolide_Exporter_MacB"/>
</dbReference>
<dbReference type="InterPro" id="IPR025857">
    <property type="entry name" value="MacB_PCD"/>
</dbReference>
<evidence type="ECO:0000256" key="4">
    <source>
        <dbReference type="ARBA" id="ARBA00022989"/>
    </source>
</evidence>
<keyword evidence="2" id="KW-1003">Cell membrane</keyword>
<feature type="transmembrane region" description="Helical" evidence="8">
    <location>
        <begin position="20"/>
        <end position="41"/>
    </location>
</feature>
<dbReference type="GO" id="GO:0005886">
    <property type="term" value="C:plasma membrane"/>
    <property type="evidence" value="ECO:0007669"/>
    <property type="project" value="UniProtKB-SubCell"/>
</dbReference>
<dbReference type="RefSeq" id="WP_068654913.1">
    <property type="nucleotide sequence ID" value="NZ_CP017770.1"/>
</dbReference>
<dbReference type="AlphaFoldDB" id="A0A167F8W8"/>
<organism evidence="11 12">
    <name type="scientific">Paenibacillus crassostreae</name>
    <dbReference type="NCBI Taxonomy" id="1763538"/>
    <lineage>
        <taxon>Bacteria</taxon>
        <taxon>Bacillati</taxon>
        <taxon>Bacillota</taxon>
        <taxon>Bacilli</taxon>
        <taxon>Bacillales</taxon>
        <taxon>Paenibacillaceae</taxon>
        <taxon>Paenibacillus</taxon>
    </lineage>
</organism>
<gene>
    <name evidence="11" type="ORF">PNBC_02525</name>
</gene>
<feature type="transmembrane region" description="Helical" evidence="8">
    <location>
        <begin position="421"/>
        <end position="446"/>
    </location>
</feature>
<evidence type="ECO:0000256" key="7">
    <source>
        <dbReference type="SAM" id="MobiDB-lite"/>
    </source>
</evidence>